<evidence type="ECO:0000259" key="5">
    <source>
        <dbReference type="Pfam" id="PF03442"/>
    </source>
</evidence>
<name>A0A6G7Y5J6_9ACTN</name>
<keyword evidence="8" id="KW-1185">Reference proteome</keyword>
<dbReference type="Pfam" id="PF03442">
    <property type="entry name" value="CBM_X2"/>
    <property type="match status" value="3"/>
</dbReference>
<sequence length="966" mass="101203">MKLDGETLVDTVVIYAGRKGASAFSHDPNITNYGWVTGVSIRTSTSDADWAALNKAQAPGPAGDWTTPAAGNWSAFGKTVPVKQGPAGDVVNTGTPSQVNTKGGPAERVFVFHAKEPIPAKYIKVDFERAENPKAPGKALQAQFGYSFEVYNTADPVVSPTAVEYNTKKDAPVTASLYTAGGALTGITGPAGALRAGTDYTVTPGANGADTITFARGYLDGLPLGDTALTLTVGGRTLALTLTKVTPEDPTLDAASGSYDKTAPATLPSVGVSTPGGNRLTAVTLGGVPLAASDYTLKDGRLTFARSWLDALAVGEHRLSFDFAWGDVASRPYTLTVTESAGAFLEASWGWYNTRFPTTPHTLAVGFGAAGGYAFGSVTGLTPGTDYTVEGSTLTFASGYLAGLGEGEHTVSVVFAKPGAPDVTLPFTIRVQPGSGIDYSTWQIESQENNGQNLSKVYPSSQLVARDYTPWWYGDTAGEYDYFMTSSTGYKTANAANSRTELRELTPNADQQAWWNHDGFHQMSGGYRVEYVDQLRDSGKVAIAQLKSNGSQAEVFVDKAFAFSTIGVTGTGVSPKVDGPATSTGAGTPFALTASVVDGRAQFSIDGTVIFTQELGEYRDNFYFKAGNYDQNTPNVADPDPNEPNSLVGVSDLTVLHNPIRGRLVGADGRPLADRTLGYSLMDAPSQVADTYGRTIGGLSVTTDAEGYFAITNVPNGRVGFADGVTPNSVSRTARVEIDLPTVPGADPSLAAGDLGVLEGGKLVIDAAPAAGITDWRTARTVQYVVPDTTAPTVTVKPESVGRDGVYSQVSFKLFDAGKIDRLTLNGVEKDLVDDVWSDLNGVKPGVFGAREGQNELTVRDVAGNATTLTFVLDATAPTVTVEAAGTQQVGNGAYRVVSVALADAHLVDRYVMNGVAVDVTDAARVDVAGITRVGPRPTPGAVKGANTLTVYDVAGNARTWEFRLN</sequence>
<keyword evidence="3" id="KW-0119">Carbohydrate metabolism</keyword>
<dbReference type="SUPFAM" id="SSF81296">
    <property type="entry name" value="E set domains"/>
    <property type="match status" value="3"/>
</dbReference>
<reference evidence="7 8" key="1">
    <citation type="submission" date="2020-03" db="EMBL/GenBank/DDBJ databases">
        <title>Propioniciclava sp. nov., isolated from Hydrophilus acuminatus.</title>
        <authorList>
            <person name="Hyun D.-W."/>
            <person name="Bae J.-W."/>
        </authorList>
    </citation>
    <scope>NUCLEOTIDE SEQUENCE [LARGE SCALE GENOMIC DNA]</scope>
    <source>
        <strain evidence="7 8">HDW11</strain>
    </source>
</reference>
<evidence type="ECO:0000256" key="3">
    <source>
        <dbReference type="ARBA" id="ARBA00023277"/>
    </source>
</evidence>
<dbReference type="EMBL" id="CP049865">
    <property type="protein sequence ID" value="QIK71946.1"/>
    <property type="molecule type" value="Genomic_DNA"/>
</dbReference>
<dbReference type="RefSeq" id="WP_166232828.1">
    <property type="nucleotide sequence ID" value="NZ_CP049865.1"/>
</dbReference>
<evidence type="ECO:0000256" key="4">
    <source>
        <dbReference type="ARBA" id="ARBA00023326"/>
    </source>
</evidence>
<evidence type="ECO:0000256" key="2">
    <source>
        <dbReference type="ARBA" id="ARBA00023001"/>
    </source>
</evidence>
<dbReference type="InterPro" id="IPR013320">
    <property type="entry name" value="ConA-like_dom_sf"/>
</dbReference>
<keyword evidence="1" id="KW-0732">Signal</keyword>
<evidence type="ECO:0000259" key="6">
    <source>
        <dbReference type="Pfam" id="PF08787"/>
    </source>
</evidence>
<proteinExistence type="predicted"/>
<feature type="domain" description="Alginate lyase 2" evidence="6">
    <location>
        <begin position="437"/>
        <end position="634"/>
    </location>
</feature>
<dbReference type="GO" id="GO:0030245">
    <property type="term" value="P:cellulose catabolic process"/>
    <property type="evidence" value="ECO:0007669"/>
    <property type="project" value="UniProtKB-KW"/>
</dbReference>
<dbReference type="Gene3D" id="2.60.40.10">
    <property type="entry name" value="Immunoglobulins"/>
    <property type="match status" value="3"/>
</dbReference>
<dbReference type="AlphaFoldDB" id="A0A6G7Y5J6"/>
<evidence type="ECO:0000256" key="1">
    <source>
        <dbReference type="ARBA" id="ARBA00022729"/>
    </source>
</evidence>
<dbReference type="Pfam" id="PF08787">
    <property type="entry name" value="Alginate_lyase2"/>
    <property type="match status" value="1"/>
</dbReference>
<dbReference type="Gene3D" id="2.60.120.200">
    <property type="match status" value="1"/>
</dbReference>
<dbReference type="InterPro" id="IPR014756">
    <property type="entry name" value="Ig_E-set"/>
</dbReference>
<feature type="domain" description="Carbohydrate binding X2" evidence="5">
    <location>
        <begin position="255"/>
        <end position="327"/>
    </location>
</feature>
<feature type="domain" description="Carbohydrate binding X2" evidence="5">
    <location>
        <begin position="158"/>
        <end position="232"/>
    </location>
</feature>
<dbReference type="Proteomes" id="UP000501058">
    <property type="component" value="Chromosome"/>
</dbReference>
<organism evidence="7 8">
    <name type="scientific">Propioniciclava coleopterorum</name>
    <dbReference type="NCBI Taxonomy" id="2714937"/>
    <lineage>
        <taxon>Bacteria</taxon>
        <taxon>Bacillati</taxon>
        <taxon>Actinomycetota</taxon>
        <taxon>Actinomycetes</taxon>
        <taxon>Propionibacteriales</taxon>
        <taxon>Propionibacteriaceae</taxon>
        <taxon>Propioniciclava</taxon>
    </lineage>
</organism>
<dbReference type="InterPro" id="IPR005102">
    <property type="entry name" value="Carbo-bd_X2"/>
</dbReference>
<keyword evidence="4" id="KW-0624">Polysaccharide degradation</keyword>
<dbReference type="KEGG" id="prv:G7070_06270"/>
<feature type="domain" description="Carbohydrate binding X2" evidence="5">
    <location>
        <begin position="379"/>
        <end position="419"/>
    </location>
</feature>
<protein>
    <submittedName>
        <fullName evidence="7">Uncharacterized protein</fullName>
    </submittedName>
</protein>
<keyword evidence="2" id="KW-0136">Cellulose degradation</keyword>
<dbReference type="InterPro" id="IPR014895">
    <property type="entry name" value="Alginate_lyase_2"/>
</dbReference>
<evidence type="ECO:0000313" key="8">
    <source>
        <dbReference type="Proteomes" id="UP000501058"/>
    </source>
</evidence>
<gene>
    <name evidence="7" type="ORF">G7070_06270</name>
</gene>
<dbReference type="SUPFAM" id="SSF49899">
    <property type="entry name" value="Concanavalin A-like lectins/glucanases"/>
    <property type="match status" value="1"/>
</dbReference>
<dbReference type="InterPro" id="IPR013783">
    <property type="entry name" value="Ig-like_fold"/>
</dbReference>
<evidence type="ECO:0000313" key="7">
    <source>
        <dbReference type="EMBL" id="QIK71946.1"/>
    </source>
</evidence>
<accession>A0A6G7Y5J6</accession>